<dbReference type="RefSeq" id="WP_202343784.1">
    <property type="nucleotide sequence ID" value="NZ_BAAAPI010000002.1"/>
</dbReference>
<sequence>MSTQPAQRPEPVEHFSPEPTPDPASLSSYWLTAAGAIVVAVLCFTPIWNEVADPNASGRRSGISHFLAAIGPFPIAAVAVAVAATAVILGFRARAARRSAATTSGEQ</sequence>
<dbReference type="Proteomes" id="UP001645859">
    <property type="component" value="Unassembled WGS sequence"/>
</dbReference>
<evidence type="ECO:0000256" key="1">
    <source>
        <dbReference type="SAM" id="MobiDB-lite"/>
    </source>
</evidence>
<reference evidence="3 4" key="1">
    <citation type="submission" date="2018-09" db="EMBL/GenBank/DDBJ databases">
        <title>Comparative genomics of Leucobacter spp.</title>
        <authorList>
            <person name="Reis A.C."/>
            <person name="Kolvenbach B.A."/>
            <person name="Corvini P.F.X."/>
            <person name="Nunes O.C."/>
        </authorList>
    </citation>
    <scope>NUCLEOTIDE SEQUENCE [LARGE SCALE GENOMIC DNA]</scope>
    <source>
        <strain evidence="3 4">TAN 31504</strain>
    </source>
</reference>
<keyword evidence="2" id="KW-1133">Transmembrane helix</keyword>
<keyword evidence="4" id="KW-1185">Reference proteome</keyword>
<gene>
    <name evidence="3" type="ORF">D3230_04270</name>
</gene>
<accession>A0ABS1SDA0</accession>
<evidence type="ECO:0000256" key="2">
    <source>
        <dbReference type="SAM" id="Phobius"/>
    </source>
</evidence>
<keyword evidence="2" id="KW-0812">Transmembrane</keyword>
<evidence type="ECO:0000313" key="3">
    <source>
        <dbReference type="EMBL" id="MBL3678514.1"/>
    </source>
</evidence>
<name>A0ABS1SDA0_9MICO</name>
<keyword evidence="2" id="KW-0472">Membrane</keyword>
<feature type="region of interest" description="Disordered" evidence="1">
    <location>
        <begin position="1"/>
        <end position="23"/>
    </location>
</feature>
<organism evidence="3 4">
    <name type="scientific">Leucobacter chromiireducens subsp. solipictus</name>
    <dbReference type="NCBI Taxonomy" id="398235"/>
    <lineage>
        <taxon>Bacteria</taxon>
        <taxon>Bacillati</taxon>
        <taxon>Actinomycetota</taxon>
        <taxon>Actinomycetes</taxon>
        <taxon>Micrococcales</taxon>
        <taxon>Microbacteriaceae</taxon>
        <taxon>Leucobacter</taxon>
    </lineage>
</organism>
<evidence type="ECO:0000313" key="4">
    <source>
        <dbReference type="Proteomes" id="UP001645859"/>
    </source>
</evidence>
<protein>
    <submittedName>
        <fullName evidence="3">Uncharacterized protein</fullName>
    </submittedName>
</protein>
<proteinExistence type="predicted"/>
<feature type="transmembrane region" description="Helical" evidence="2">
    <location>
        <begin position="68"/>
        <end position="91"/>
    </location>
</feature>
<comment type="caution">
    <text evidence="3">The sequence shown here is derived from an EMBL/GenBank/DDBJ whole genome shotgun (WGS) entry which is preliminary data.</text>
</comment>
<feature type="transmembrane region" description="Helical" evidence="2">
    <location>
        <begin position="29"/>
        <end position="48"/>
    </location>
</feature>
<dbReference type="EMBL" id="QYAC01000002">
    <property type="protein sequence ID" value="MBL3678514.1"/>
    <property type="molecule type" value="Genomic_DNA"/>
</dbReference>